<sequence length="291" mass="31842">MAFLLRPRRPAMLLQDSSICLQCCRAFTSSPSIYSGHNRWSKIKHEKGAADKKKTAARTLFAKHLALYSKLYGANPDLNAQLAKTISEAKKSGMPKANIELAIARGQGKSSTGEKLETAMLEVMGPGSVAVIIEIECDNKQRALKDLKLVAKRHSATVTPTTFLFTRLGRTILSGLEGKDFDDVFMQAVEAGAEDVEQDDDGSVVIWTQPNITHQTAQSLSTALNAEIVTSDIIWKPSEDAVKLDDPDIAAQFAEFLAAVRENEDVQAVYANAERGEISEEVWSSIEDDLD</sequence>
<dbReference type="InterPro" id="IPR017856">
    <property type="entry name" value="Integrase-like_N"/>
</dbReference>
<dbReference type="InterPro" id="IPR026564">
    <property type="entry name" value="Transcrip_reg_TACO1-like_dom3"/>
</dbReference>
<dbReference type="PANTHER" id="PTHR12532:SF0">
    <property type="entry name" value="TRANSLATIONAL ACTIVATOR OF CYTOCHROME C OXIDASE 1"/>
    <property type="match status" value="1"/>
</dbReference>
<reference evidence="4 5" key="1">
    <citation type="journal article" date="2024" name="J. Plant Pathol.">
        <title>Sequence and assembly of the genome of Seiridium unicorne, isolate CBS 538.82, causal agent of cypress canker disease.</title>
        <authorList>
            <person name="Scali E."/>
            <person name="Rocca G.D."/>
            <person name="Danti R."/>
            <person name="Garbelotto M."/>
            <person name="Barberini S."/>
            <person name="Baroncelli R."/>
            <person name="Emiliani G."/>
        </authorList>
    </citation>
    <scope>NUCLEOTIDE SEQUENCE [LARGE SCALE GENOMIC DNA]</scope>
    <source>
        <strain evidence="4 5">BM-138-508</strain>
    </source>
</reference>
<dbReference type="EMBL" id="JARVKF010000201">
    <property type="protein sequence ID" value="KAK9421150.1"/>
    <property type="molecule type" value="Genomic_DNA"/>
</dbReference>
<dbReference type="Gene3D" id="1.10.10.200">
    <property type="match status" value="1"/>
</dbReference>
<keyword evidence="5" id="KW-1185">Reference proteome</keyword>
<evidence type="ECO:0000313" key="4">
    <source>
        <dbReference type="EMBL" id="KAK9421150.1"/>
    </source>
</evidence>
<name>A0ABR2V2K5_9PEZI</name>
<proteinExistence type="inferred from homology"/>
<dbReference type="PANTHER" id="PTHR12532">
    <property type="entry name" value="TRANSLATIONAL ACTIVATOR OF CYTOCHROME C OXIDASE 1"/>
    <property type="match status" value="1"/>
</dbReference>
<dbReference type="Pfam" id="PF20772">
    <property type="entry name" value="TACO1_YebC_N"/>
    <property type="match status" value="1"/>
</dbReference>
<evidence type="ECO:0000259" key="3">
    <source>
        <dbReference type="Pfam" id="PF20772"/>
    </source>
</evidence>
<dbReference type="InterPro" id="IPR048300">
    <property type="entry name" value="TACO1_YebC-like_2nd/3rd_dom"/>
</dbReference>
<dbReference type="InterPro" id="IPR049083">
    <property type="entry name" value="TACO1_YebC_N"/>
</dbReference>
<dbReference type="InterPro" id="IPR002876">
    <property type="entry name" value="Transcrip_reg_TACO1-like"/>
</dbReference>
<evidence type="ECO:0000256" key="1">
    <source>
        <dbReference type="ARBA" id="ARBA00008724"/>
    </source>
</evidence>
<feature type="domain" description="TACO1/YebC-like N-terminal" evidence="3">
    <location>
        <begin position="38"/>
        <end position="109"/>
    </location>
</feature>
<comment type="similarity">
    <text evidence="1">Belongs to the TACO1 family.</text>
</comment>
<protein>
    <submittedName>
        <fullName evidence="4">Transcriptional regulatory protein</fullName>
    </submittedName>
</protein>
<dbReference type="SUPFAM" id="SSF75625">
    <property type="entry name" value="YebC-like"/>
    <property type="match status" value="1"/>
</dbReference>
<feature type="domain" description="TACO1/YebC-like second and third" evidence="2">
    <location>
        <begin position="117"/>
        <end position="273"/>
    </location>
</feature>
<evidence type="ECO:0000313" key="5">
    <source>
        <dbReference type="Proteomes" id="UP001408356"/>
    </source>
</evidence>
<organism evidence="4 5">
    <name type="scientific">Seiridium unicorne</name>
    <dbReference type="NCBI Taxonomy" id="138068"/>
    <lineage>
        <taxon>Eukaryota</taxon>
        <taxon>Fungi</taxon>
        <taxon>Dikarya</taxon>
        <taxon>Ascomycota</taxon>
        <taxon>Pezizomycotina</taxon>
        <taxon>Sordariomycetes</taxon>
        <taxon>Xylariomycetidae</taxon>
        <taxon>Amphisphaeriales</taxon>
        <taxon>Sporocadaceae</taxon>
        <taxon>Seiridium</taxon>
    </lineage>
</organism>
<dbReference type="InterPro" id="IPR029072">
    <property type="entry name" value="YebC-like"/>
</dbReference>
<dbReference type="Proteomes" id="UP001408356">
    <property type="component" value="Unassembled WGS sequence"/>
</dbReference>
<comment type="caution">
    <text evidence="4">The sequence shown here is derived from an EMBL/GenBank/DDBJ whole genome shotgun (WGS) entry which is preliminary data.</text>
</comment>
<evidence type="ECO:0000259" key="2">
    <source>
        <dbReference type="Pfam" id="PF01709"/>
    </source>
</evidence>
<dbReference type="Pfam" id="PF01709">
    <property type="entry name" value="Transcrip_reg"/>
    <property type="match status" value="1"/>
</dbReference>
<accession>A0ABR2V2K5</accession>
<gene>
    <name evidence="4" type="ORF">SUNI508_05998</name>
</gene>
<dbReference type="Gene3D" id="3.30.70.980">
    <property type="match status" value="2"/>
</dbReference>